<evidence type="ECO:0000259" key="3">
    <source>
        <dbReference type="Pfam" id="PF07715"/>
    </source>
</evidence>
<evidence type="ECO:0000313" key="4">
    <source>
        <dbReference type="EMBL" id="MCF8715627.1"/>
    </source>
</evidence>
<dbReference type="Proteomes" id="UP000829517">
    <property type="component" value="Unassembled WGS sequence"/>
</dbReference>
<protein>
    <submittedName>
        <fullName evidence="4">TonB-dependent receptor</fullName>
    </submittedName>
</protein>
<dbReference type="InterPro" id="IPR008969">
    <property type="entry name" value="CarboxyPept-like_regulatory"/>
</dbReference>
<comment type="caution">
    <text evidence="4">The sequence shown here is derived from an EMBL/GenBank/DDBJ whole genome shotgun (WGS) entry which is preliminary data.</text>
</comment>
<dbReference type="Pfam" id="PF07715">
    <property type="entry name" value="Plug"/>
    <property type="match status" value="1"/>
</dbReference>
<dbReference type="Gene3D" id="2.170.130.10">
    <property type="entry name" value="TonB-dependent receptor, plug domain"/>
    <property type="match status" value="1"/>
</dbReference>
<dbReference type="EMBL" id="JAETXX010000008">
    <property type="protein sequence ID" value="MCF8715627.1"/>
    <property type="molecule type" value="Genomic_DNA"/>
</dbReference>
<dbReference type="InterPro" id="IPR023997">
    <property type="entry name" value="TonB-dep_OMP_SusC/RagA_CS"/>
</dbReference>
<proteinExistence type="inferred from homology"/>
<comment type="subcellular location">
    <subcellularLocation>
        <location evidence="2">Cell outer membrane</location>
        <topology evidence="2">Multi-pass membrane protein</topology>
    </subcellularLocation>
</comment>
<keyword evidence="2" id="KW-0812">Transmembrane</keyword>
<gene>
    <name evidence="4" type="ORF">JM658_12395</name>
</gene>
<keyword evidence="1" id="KW-0732">Signal</keyword>
<dbReference type="NCBIfam" id="TIGR04057">
    <property type="entry name" value="SusC_RagA_signa"/>
    <property type="match status" value="1"/>
</dbReference>
<keyword evidence="2" id="KW-1134">Transmembrane beta strand</keyword>
<evidence type="ECO:0000313" key="5">
    <source>
        <dbReference type="Proteomes" id="UP000829517"/>
    </source>
</evidence>
<dbReference type="SUPFAM" id="SSF56935">
    <property type="entry name" value="Porins"/>
    <property type="match status" value="1"/>
</dbReference>
<dbReference type="NCBIfam" id="TIGR04056">
    <property type="entry name" value="OMP_RagA_SusC"/>
    <property type="match status" value="1"/>
</dbReference>
<dbReference type="PANTHER" id="PTHR30069:SF29">
    <property type="entry name" value="HEMOGLOBIN AND HEMOGLOBIN-HAPTOGLOBIN-BINDING PROTEIN 1-RELATED"/>
    <property type="match status" value="1"/>
</dbReference>
<dbReference type="SUPFAM" id="SSF49464">
    <property type="entry name" value="Carboxypeptidase regulatory domain-like"/>
    <property type="match status" value="1"/>
</dbReference>
<reference evidence="4 5" key="1">
    <citation type="submission" date="2021-01" db="EMBL/GenBank/DDBJ databases">
        <title>Genome sequencing of Joostella atrarenae M1-2 (= KCTC 23194).</title>
        <authorList>
            <person name="Zakaria M.R."/>
            <person name="Lam M.Q."/>
            <person name="Chong C.S."/>
        </authorList>
    </citation>
    <scope>NUCLEOTIDE SEQUENCE [LARGE SCALE GENOMIC DNA]</scope>
    <source>
        <strain evidence="4 5">M1-2</strain>
    </source>
</reference>
<accession>A0ABS9J5C7</accession>
<dbReference type="Gene3D" id="2.60.40.1120">
    <property type="entry name" value="Carboxypeptidase-like, regulatory domain"/>
    <property type="match status" value="1"/>
</dbReference>
<dbReference type="RefSeq" id="WP_236959592.1">
    <property type="nucleotide sequence ID" value="NZ_JAETXX010000008.1"/>
</dbReference>
<keyword evidence="4" id="KW-0675">Receptor</keyword>
<evidence type="ECO:0000256" key="2">
    <source>
        <dbReference type="PROSITE-ProRule" id="PRU01360"/>
    </source>
</evidence>
<keyword evidence="5" id="KW-1185">Reference proteome</keyword>
<dbReference type="Pfam" id="PF13715">
    <property type="entry name" value="CarbopepD_reg_2"/>
    <property type="match status" value="1"/>
</dbReference>
<sequence length="1023" mass="113823">MTTTFLFAQEKVVKGNVVDGSGVPVPGVSVLIKGTSMGVATDFDGNYEITTHNTDAVLVFSFMGFLSQEKVVGSQDVVNVVMKEDVAQLDEVVVVGYGTQKKENVSGAISTIKSEELTKVPASNTTQLITGRVAGVITQQSSSLPGGDDASISIRGFGDPLVIVDGVQTTMGNLDPNNIESITVLKDASAAIYGARAGNGVLLVTTKRGTRQKPSITYTGTTSFANVSAYQKTVNAAQYVELKREQAVNTQTTPEFSEEDLENYRNGAPGYESYNWADELYQNGAPMFQHNLNVSGGSENVKYFTSVGYLEQESIFSTRDFDFKRYNIRSNVDVELSEQFGVAMDISYRNELTDRAASGATTNANNAVNDIYTELLTAQPIWNPYLPDPSYGAAYSGFLERNPLAISDKDLDGTYNYDNRVTTFRLEGEYRVKAVPGLKLKGVMNIIRRTYTTKTFALPYDLYSYEEEDDEYLYWSTSNQGQNRLSQEAYNSDIISPQLSVEYDRTFNEKHKVSGLFLAEGRSVESEILSATRQELISENIPILNTGSDINKDNGGSQSESGRMSYVGRVNYSFNNKYNFSVTGRYDANAYFAPDTRWGFFPSVLGSWVISKENFLRDSNVVNNLKLRLSYTNIGDDRNISGYEFLPGYNIVNGNFLIGDEVKRQVVTLGLPNNEVTWEDIKLYNIGVDATFWNGKLGIEADVFLRDKSGILTTPLVALPDTFGAALPLVNLNSTQTKGFEVLLTHRSTIGNVRLNISPSFGYSRTKYTHFEEEEYTDPDDVRIYQRTGNFTDRRTGYISDGMFMNQDEIDNLAYDQDQQGNVTLRPGDIRYKDINEDGVIDYRDQDVIGRNSRPNVTYAANIGLQYKNFSFSALLQGASQFDVNIVTAARNMFQNGSIPYDFHYKYRWSPSEEDPLVNDNPNAQLPMAFDGGTSNNNKTSDFWVKDATYLRLKQVNLAYTIPSTKNSGGISNIQLSLAATNLFTWSKLGIYKNFLDPENNLANGRAYPITSAYTFGVKFNIN</sequence>
<evidence type="ECO:0000256" key="1">
    <source>
        <dbReference type="ARBA" id="ARBA00022729"/>
    </source>
</evidence>
<dbReference type="InterPro" id="IPR023996">
    <property type="entry name" value="TonB-dep_OMP_SusC/RagA"/>
</dbReference>
<feature type="domain" description="TonB-dependent receptor plug" evidence="3">
    <location>
        <begin position="102"/>
        <end position="201"/>
    </location>
</feature>
<organism evidence="4 5">
    <name type="scientific">Joostella atrarenae</name>
    <dbReference type="NCBI Taxonomy" id="679257"/>
    <lineage>
        <taxon>Bacteria</taxon>
        <taxon>Pseudomonadati</taxon>
        <taxon>Bacteroidota</taxon>
        <taxon>Flavobacteriia</taxon>
        <taxon>Flavobacteriales</taxon>
        <taxon>Flavobacteriaceae</taxon>
        <taxon>Joostella</taxon>
    </lineage>
</organism>
<dbReference type="PROSITE" id="PS52016">
    <property type="entry name" value="TONB_DEPENDENT_REC_3"/>
    <property type="match status" value="1"/>
</dbReference>
<dbReference type="InterPro" id="IPR037066">
    <property type="entry name" value="Plug_dom_sf"/>
</dbReference>
<dbReference type="InterPro" id="IPR039426">
    <property type="entry name" value="TonB-dep_rcpt-like"/>
</dbReference>
<keyword evidence="2" id="KW-0813">Transport</keyword>
<keyword evidence="2" id="KW-0472">Membrane</keyword>
<keyword evidence="2" id="KW-0998">Cell outer membrane</keyword>
<comment type="similarity">
    <text evidence="2">Belongs to the TonB-dependent receptor family.</text>
</comment>
<dbReference type="PANTHER" id="PTHR30069">
    <property type="entry name" value="TONB-DEPENDENT OUTER MEMBRANE RECEPTOR"/>
    <property type="match status" value="1"/>
</dbReference>
<name>A0ABS9J5C7_9FLAO</name>
<dbReference type="InterPro" id="IPR012910">
    <property type="entry name" value="Plug_dom"/>
</dbReference>